<dbReference type="GO" id="GO:0046872">
    <property type="term" value="F:metal ion binding"/>
    <property type="evidence" value="ECO:0007669"/>
    <property type="project" value="UniProtKB-UniRule"/>
</dbReference>
<keyword evidence="3 14" id="KW-1003">Cell membrane</keyword>
<evidence type="ECO:0000259" key="18">
    <source>
        <dbReference type="PROSITE" id="PS51371"/>
    </source>
</evidence>
<keyword evidence="5 14" id="KW-0812">Transmembrane</keyword>
<keyword evidence="10 14" id="KW-1133">Transmembrane helix</keyword>
<feature type="domain" description="CBS" evidence="18">
    <location>
        <begin position="272"/>
        <end position="329"/>
    </location>
</feature>
<keyword evidence="7" id="KW-0677">Repeat</keyword>
<feature type="transmembrane region" description="Helical" evidence="14">
    <location>
        <begin position="214"/>
        <end position="233"/>
    </location>
</feature>
<evidence type="ECO:0000256" key="16">
    <source>
        <dbReference type="PIRSR" id="PIRSR006404-2"/>
    </source>
</evidence>
<evidence type="ECO:0000256" key="7">
    <source>
        <dbReference type="ARBA" id="ARBA00022737"/>
    </source>
</evidence>
<evidence type="ECO:0000256" key="10">
    <source>
        <dbReference type="ARBA" id="ARBA00022989"/>
    </source>
</evidence>
<feature type="transmembrane region" description="Helical" evidence="14">
    <location>
        <begin position="174"/>
        <end position="193"/>
    </location>
</feature>
<dbReference type="SUPFAM" id="SSF54631">
    <property type="entry name" value="CBS-domain pair"/>
    <property type="match status" value="1"/>
</dbReference>
<dbReference type="PROSITE" id="PS51371">
    <property type="entry name" value="CBS"/>
    <property type="match status" value="2"/>
</dbReference>
<keyword evidence="8 14" id="KW-0378">Hydrolase</keyword>
<dbReference type="PANTHER" id="PTHR39188:SF3">
    <property type="entry name" value="STAGE IV SPORULATION PROTEIN FB"/>
    <property type="match status" value="1"/>
</dbReference>
<feature type="transmembrane region" description="Helical" evidence="14">
    <location>
        <begin position="44"/>
        <end position="61"/>
    </location>
</feature>
<evidence type="ECO:0000256" key="3">
    <source>
        <dbReference type="ARBA" id="ARBA00022475"/>
    </source>
</evidence>
<proteinExistence type="inferred from homology"/>
<evidence type="ECO:0000256" key="12">
    <source>
        <dbReference type="ARBA" id="ARBA00023122"/>
    </source>
</evidence>
<comment type="similarity">
    <text evidence="2 14">Belongs to the peptidase M50B family.</text>
</comment>
<dbReference type="Pfam" id="PF00571">
    <property type="entry name" value="CBS"/>
    <property type="match status" value="2"/>
</dbReference>
<keyword evidence="9 14" id="KW-0862">Zinc</keyword>
<protein>
    <recommendedName>
        <fullName evidence="14">Zinc metalloprotease</fullName>
    </recommendedName>
</protein>
<keyword evidence="12 17" id="KW-0129">CBS domain</keyword>
<keyword evidence="4 14" id="KW-0645">Protease</keyword>
<feature type="transmembrane region" description="Helical" evidence="14">
    <location>
        <begin position="73"/>
        <end position="96"/>
    </location>
</feature>
<evidence type="ECO:0000256" key="15">
    <source>
        <dbReference type="PIRSR" id="PIRSR006404-1"/>
    </source>
</evidence>
<evidence type="ECO:0000256" key="13">
    <source>
        <dbReference type="ARBA" id="ARBA00023136"/>
    </source>
</evidence>
<dbReference type="EMBL" id="JACHDY010000006">
    <property type="protein sequence ID" value="MBB5319149.1"/>
    <property type="molecule type" value="Genomic_DNA"/>
</dbReference>
<evidence type="ECO:0000256" key="11">
    <source>
        <dbReference type="ARBA" id="ARBA00023049"/>
    </source>
</evidence>
<dbReference type="Proteomes" id="UP000568106">
    <property type="component" value="Unassembled WGS sequence"/>
</dbReference>
<dbReference type="GO" id="GO:0006508">
    <property type="term" value="P:proteolysis"/>
    <property type="evidence" value="ECO:0007669"/>
    <property type="project" value="UniProtKB-KW"/>
</dbReference>
<feature type="domain" description="CBS" evidence="18">
    <location>
        <begin position="333"/>
        <end position="392"/>
    </location>
</feature>
<comment type="caution">
    <text evidence="19">The sequence shown here is derived from an EMBL/GenBank/DDBJ whole genome shotgun (WGS) entry which is preliminary data.</text>
</comment>
<dbReference type="InterPro" id="IPR016483">
    <property type="entry name" value="UCP006404_Pept_M50_CBS"/>
</dbReference>
<evidence type="ECO:0000256" key="4">
    <source>
        <dbReference type="ARBA" id="ARBA00022670"/>
    </source>
</evidence>
<evidence type="ECO:0000256" key="1">
    <source>
        <dbReference type="ARBA" id="ARBA00004651"/>
    </source>
</evidence>
<dbReference type="InterPro" id="IPR000644">
    <property type="entry name" value="CBS_dom"/>
</dbReference>
<feature type="binding site" evidence="16">
    <location>
        <position position="194"/>
    </location>
    <ligand>
        <name>Zn(2+)</name>
        <dbReference type="ChEBI" id="CHEBI:29105"/>
        <note>catalytic</note>
    </ligand>
</feature>
<organism evidence="19 20">
    <name type="scientific">Tunturiibacter empetritectus</name>
    <dbReference type="NCBI Taxonomy" id="3069691"/>
    <lineage>
        <taxon>Bacteria</taxon>
        <taxon>Pseudomonadati</taxon>
        <taxon>Acidobacteriota</taxon>
        <taxon>Terriglobia</taxon>
        <taxon>Terriglobales</taxon>
        <taxon>Acidobacteriaceae</taxon>
        <taxon>Tunturiibacter</taxon>
    </lineage>
</organism>
<evidence type="ECO:0000256" key="9">
    <source>
        <dbReference type="ARBA" id="ARBA00022833"/>
    </source>
</evidence>
<evidence type="ECO:0000256" key="5">
    <source>
        <dbReference type="ARBA" id="ARBA00022692"/>
    </source>
</evidence>
<feature type="active site" evidence="15">
    <location>
        <position position="86"/>
    </location>
</feature>
<dbReference type="Gene3D" id="3.10.580.10">
    <property type="entry name" value="CBS-domain"/>
    <property type="match status" value="1"/>
</dbReference>
<dbReference type="PIRSF" id="PIRSF006404">
    <property type="entry name" value="UCP006404_Pept_M50_CBS"/>
    <property type="match status" value="1"/>
</dbReference>
<keyword evidence="13 14" id="KW-0472">Membrane</keyword>
<sequence length="396" mass="42874">MTRIFPMVSPMLSREHANPVTAAHTIVNMRGWSFPIGRFLGVDVRIHTFFLLILGLSISYASMTGATGSRGFALWLLLLLAVVVREVARAIGAAWFELDLRSVLLLPVGGLMSYASTEATEKASTPEMQKRMAVIGPTANIGFGLLLAAMTLAIAPEVSILERPWMSPLHLLRAAVWMNILLGVVNLLPASPLDGGRVFRGEFAKTKGVMKSSRAAAGLGQFISIALIVAGLLAPNMWLVMIGAFLMIGAHMEDQGLLLQTDVDAVRMRDVMLTQFSMLSASDTLEDALQRSVHTLQDVFPVVRGSNLVGAVSRQSIVDALQSDGNGYVQGVMTRSFQTAQPDDSLVKTLRRIMAGQGAQMVPVLEGDRIVGIITPQNLALSMGMLNQRRKLRQPE</sequence>
<evidence type="ECO:0000313" key="19">
    <source>
        <dbReference type="EMBL" id="MBB5319149.1"/>
    </source>
</evidence>
<dbReference type="InterPro" id="IPR008915">
    <property type="entry name" value="Peptidase_M50"/>
</dbReference>
<dbReference type="GO" id="GO:0008237">
    <property type="term" value="F:metallopeptidase activity"/>
    <property type="evidence" value="ECO:0007669"/>
    <property type="project" value="UniProtKB-UniRule"/>
</dbReference>
<keyword evidence="20" id="KW-1185">Reference proteome</keyword>
<keyword evidence="6 14" id="KW-0479">Metal-binding</keyword>
<feature type="transmembrane region" description="Helical" evidence="14">
    <location>
        <begin position="132"/>
        <end position="154"/>
    </location>
</feature>
<evidence type="ECO:0000313" key="20">
    <source>
        <dbReference type="Proteomes" id="UP000568106"/>
    </source>
</evidence>
<accession>A0A7W8IL16</accession>
<dbReference type="AlphaFoldDB" id="A0A7W8IL16"/>
<evidence type="ECO:0000256" key="2">
    <source>
        <dbReference type="ARBA" id="ARBA00007931"/>
    </source>
</evidence>
<dbReference type="Pfam" id="PF02163">
    <property type="entry name" value="Peptidase_M50"/>
    <property type="match status" value="1"/>
</dbReference>
<keyword evidence="11 14" id="KW-0482">Metalloprotease</keyword>
<dbReference type="InterPro" id="IPR046342">
    <property type="entry name" value="CBS_dom_sf"/>
</dbReference>
<name>A0A7W8IL16_9BACT</name>
<evidence type="ECO:0000256" key="6">
    <source>
        <dbReference type="ARBA" id="ARBA00022723"/>
    </source>
</evidence>
<evidence type="ECO:0000256" key="17">
    <source>
        <dbReference type="PROSITE-ProRule" id="PRU00703"/>
    </source>
</evidence>
<gene>
    <name evidence="19" type="ORF">HDF09_003848</name>
</gene>
<dbReference type="GO" id="GO:0005886">
    <property type="term" value="C:plasma membrane"/>
    <property type="evidence" value="ECO:0007669"/>
    <property type="project" value="UniProtKB-SubCell"/>
</dbReference>
<dbReference type="PANTHER" id="PTHR39188">
    <property type="entry name" value="MEMBRANE-ASSOCIATED ZINC METALLOPROTEASE M50B"/>
    <property type="match status" value="1"/>
</dbReference>
<evidence type="ECO:0000256" key="8">
    <source>
        <dbReference type="ARBA" id="ARBA00022801"/>
    </source>
</evidence>
<comment type="subcellular location">
    <subcellularLocation>
        <location evidence="1 14">Cell membrane</location>
        <topology evidence="1 14">Multi-pass membrane protein</topology>
    </subcellularLocation>
</comment>
<comment type="cofactor">
    <cofactor evidence="14 16">
        <name>Zn(2+)</name>
        <dbReference type="ChEBI" id="CHEBI:29105"/>
    </cofactor>
    <text evidence="14 16">Binds 1 zinc ion per subunit.</text>
</comment>
<evidence type="ECO:0000256" key="14">
    <source>
        <dbReference type="PIRNR" id="PIRNR006404"/>
    </source>
</evidence>
<reference evidence="19" key="1">
    <citation type="submission" date="2020-08" db="EMBL/GenBank/DDBJ databases">
        <title>Genomic Encyclopedia of Type Strains, Phase IV (KMG-V): Genome sequencing to study the core and pangenomes of soil and plant-associated prokaryotes.</title>
        <authorList>
            <person name="Whitman W."/>
        </authorList>
    </citation>
    <scope>NUCLEOTIDE SEQUENCE [LARGE SCALE GENOMIC DNA]</scope>
    <source>
        <strain evidence="19">M8UP27</strain>
    </source>
</reference>